<evidence type="ECO:0000256" key="1">
    <source>
        <dbReference type="SAM" id="SignalP"/>
    </source>
</evidence>
<comment type="caution">
    <text evidence="2">The sequence shown here is derived from an EMBL/GenBank/DDBJ whole genome shotgun (WGS) entry which is preliminary data.</text>
</comment>
<evidence type="ECO:0008006" key="4">
    <source>
        <dbReference type="Google" id="ProtNLM"/>
    </source>
</evidence>
<protein>
    <recommendedName>
        <fullName evidence="4">DUF1090 family protein</fullName>
    </recommendedName>
</protein>
<feature type="signal peptide" evidence="1">
    <location>
        <begin position="1"/>
        <end position="23"/>
    </location>
</feature>
<gene>
    <name evidence="2" type="ORF">GTP55_10445</name>
</gene>
<evidence type="ECO:0000313" key="3">
    <source>
        <dbReference type="Proteomes" id="UP000466332"/>
    </source>
</evidence>
<dbReference type="EMBL" id="WWCS01000005">
    <property type="protein sequence ID" value="MYN39792.1"/>
    <property type="molecule type" value="Genomic_DNA"/>
</dbReference>
<dbReference type="RefSeq" id="WP_161044858.1">
    <property type="nucleotide sequence ID" value="NZ_WWCS01000005.1"/>
</dbReference>
<keyword evidence="1" id="KW-0732">Signal</keyword>
<reference evidence="2 3" key="1">
    <citation type="submission" date="2019-12" db="EMBL/GenBank/DDBJ databases">
        <title>Novel species isolated from a subtropical stream in China.</title>
        <authorList>
            <person name="Lu H."/>
        </authorList>
    </citation>
    <scope>NUCLEOTIDE SEQUENCE [LARGE SCALE GENOMIC DNA]</scope>
    <source>
        <strain evidence="2 3">FT109W</strain>
    </source>
</reference>
<evidence type="ECO:0000313" key="2">
    <source>
        <dbReference type="EMBL" id="MYN39792.1"/>
    </source>
</evidence>
<name>A0ABW9WFC2_9BURK</name>
<accession>A0ABW9WFC2</accession>
<proteinExistence type="predicted"/>
<dbReference type="Proteomes" id="UP000466332">
    <property type="component" value="Unassembled WGS sequence"/>
</dbReference>
<sequence>MKTLLVAAFLLLGNLNMAHGASAVPKDVSSFISKRDGCDHFRGELPDPSEKKRMKEVIRKINTLCKGTDEALAALKKKYANNAKVMSLLNEYEEEIEGHPVQ</sequence>
<organism evidence="2 3">
    <name type="scientific">Duganella margarita</name>
    <dbReference type="NCBI Taxonomy" id="2692170"/>
    <lineage>
        <taxon>Bacteria</taxon>
        <taxon>Pseudomonadati</taxon>
        <taxon>Pseudomonadota</taxon>
        <taxon>Betaproteobacteria</taxon>
        <taxon>Burkholderiales</taxon>
        <taxon>Oxalobacteraceae</taxon>
        <taxon>Telluria group</taxon>
        <taxon>Duganella</taxon>
    </lineage>
</organism>
<keyword evidence="3" id="KW-1185">Reference proteome</keyword>
<feature type="chain" id="PRO_5045263535" description="DUF1090 family protein" evidence="1">
    <location>
        <begin position="24"/>
        <end position="102"/>
    </location>
</feature>